<evidence type="ECO:0000256" key="2">
    <source>
        <dbReference type="ARBA" id="ARBA00004141"/>
    </source>
</evidence>
<dbReference type="InterPro" id="IPR008915">
    <property type="entry name" value="Peptidase_M50"/>
</dbReference>
<feature type="signal peptide" evidence="12">
    <location>
        <begin position="1"/>
        <end position="25"/>
    </location>
</feature>
<comment type="subcellular location">
    <subcellularLocation>
        <location evidence="2">Membrane</location>
        <topology evidence="2">Multi-pass membrane protein</topology>
    </subcellularLocation>
</comment>
<dbReference type="VEuPathDB" id="CryptoDB:Vbra_21770"/>
<reference evidence="14 15" key="1">
    <citation type="submission" date="2014-11" db="EMBL/GenBank/DDBJ databases">
        <authorList>
            <person name="Zhu J."/>
            <person name="Qi W."/>
            <person name="Song R."/>
        </authorList>
    </citation>
    <scope>NUCLEOTIDE SEQUENCE [LARGE SCALE GENOMIC DNA]</scope>
</reference>
<feature type="region of interest" description="Disordered" evidence="11">
    <location>
        <begin position="354"/>
        <end position="388"/>
    </location>
</feature>
<gene>
    <name evidence="14" type="ORF">Vbra_21770</name>
</gene>
<dbReference type="PANTHER" id="PTHR42837">
    <property type="entry name" value="REGULATOR OF SIGMA-E PROTEASE RSEP"/>
    <property type="match status" value="1"/>
</dbReference>
<name>A0A0G4FXQ7_VITBC</name>
<proteinExistence type="inferred from homology"/>
<dbReference type="AlphaFoldDB" id="A0A0G4FXQ7"/>
<dbReference type="InterPro" id="IPR036034">
    <property type="entry name" value="PDZ_sf"/>
</dbReference>
<evidence type="ECO:0000256" key="12">
    <source>
        <dbReference type="SAM" id="SignalP"/>
    </source>
</evidence>
<evidence type="ECO:0000256" key="8">
    <source>
        <dbReference type="ARBA" id="ARBA00022989"/>
    </source>
</evidence>
<evidence type="ECO:0000256" key="10">
    <source>
        <dbReference type="ARBA" id="ARBA00023136"/>
    </source>
</evidence>
<keyword evidence="8" id="KW-1133">Transmembrane helix</keyword>
<feature type="region of interest" description="Disordered" evidence="11">
    <location>
        <begin position="45"/>
        <end position="67"/>
    </location>
</feature>
<feature type="domain" description="Peptidase M50" evidence="13">
    <location>
        <begin position="118"/>
        <end position="155"/>
    </location>
</feature>
<evidence type="ECO:0000256" key="6">
    <source>
        <dbReference type="ARBA" id="ARBA00022801"/>
    </source>
</evidence>
<accession>A0A0G4FXQ7</accession>
<dbReference type="GO" id="GO:0006508">
    <property type="term" value="P:proteolysis"/>
    <property type="evidence" value="ECO:0007669"/>
    <property type="project" value="UniProtKB-KW"/>
</dbReference>
<feature type="compositionally biased region" description="Basic and acidic residues" evidence="11">
    <location>
        <begin position="49"/>
        <end position="58"/>
    </location>
</feature>
<dbReference type="InterPro" id="IPR004387">
    <property type="entry name" value="Pept_M50_Zn"/>
</dbReference>
<dbReference type="OrthoDB" id="445896at2759"/>
<sequence>MAAWRLSGGFLYLLSLCCVVGVTSAFVGPRAQPTPARERLLRRHIVNARPRDQSDDRPSTAPLTEGTTGNKAVVAPEAIANATATAPHGYSAVLASVSIAAAFGALFDLSSNLVGIPIFASLVFFHELGHFIAAKSCGVAVEEFAVGFGPKLASCIAASRDDPYRPDGVRWVEIPSWAKPLINRIRNPTLQGTEFTLRLLPIGGFVRMRRGWGQTADGEWVYDNDPSLIDNKPALQRATVIMGGVVANIVVAWACLVGGVALGGVTSISPEPGAQVVNVRCAGDLAPPSSAVDGHRCPAAEAGLSPGDVLLQVGDYKVPSATKSMFDGKDIITKHVIPEIEKSPDRPLSLLVYRPPTEGQERPPAVGPSEGGPSFPVLGRPGGSSMSSRDIFEVTVRPEAMTRTVDNREERYGSIGVDLMPNVVFSYRRPQSAVEVLQEGSKEFAFALTSSVGLRGEGYWLASRAATFDPKQADIPLVMGPVGMAKQAAAVARSDSARLLAYAAELSINLALFNMLPIGPLDGGKLSQLISMQLLRVSESDMDPEKTQRWALVGGAGMLLLSVVVLACDILM</sequence>
<dbReference type="GO" id="GO:0016020">
    <property type="term" value="C:membrane"/>
    <property type="evidence" value="ECO:0007669"/>
    <property type="project" value="UniProtKB-SubCell"/>
</dbReference>
<dbReference type="GO" id="GO:0004222">
    <property type="term" value="F:metalloendopeptidase activity"/>
    <property type="evidence" value="ECO:0007669"/>
    <property type="project" value="InterPro"/>
</dbReference>
<dbReference type="EMBL" id="CDMY01000521">
    <property type="protein sequence ID" value="CEM20196.1"/>
    <property type="molecule type" value="Genomic_DNA"/>
</dbReference>
<keyword evidence="5" id="KW-0812">Transmembrane</keyword>
<evidence type="ECO:0000256" key="5">
    <source>
        <dbReference type="ARBA" id="ARBA00022692"/>
    </source>
</evidence>
<keyword evidence="9" id="KW-0482">Metalloprotease</keyword>
<keyword evidence="7" id="KW-0862">Zinc</keyword>
<dbReference type="CDD" id="cd06163">
    <property type="entry name" value="S2P-M50_PDZ_RseP-like"/>
    <property type="match status" value="1"/>
</dbReference>
<feature type="domain" description="Peptidase M50" evidence="13">
    <location>
        <begin position="189"/>
        <end position="538"/>
    </location>
</feature>
<keyword evidence="6" id="KW-0378">Hydrolase</keyword>
<dbReference type="CDD" id="cd05709">
    <property type="entry name" value="S2P-M50"/>
    <property type="match status" value="1"/>
</dbReference>
<keyword evidence="15" id="KW-1185">Reference proteome</keyword>
<evidence type="ECO:0000313" key="15">
    <source>
        <dbReference type="Proteomes" id="UP000041254"/>
    </source>
</evidence>
<keyword evidence="12" id="KW-0732">Signal</keyword>
<evidence type="ECO:0000259" key="13">
    <source>
        <dbReference type="Pfam" id="PF02163"/>
    </source>
</evidence>
<evidence type="ECO:0000256" key="11">
    <source>
        <dbReference type="SAM" id="MobiDB-lite"/>
    </source>
</evidence>
<dbReference type="Gene3D" id="2.30.42.10">
    <property type="match status" value="1"/>
</dbReference>
<evidence type="ECO:0000256" key="4">
    <source>
        <dbReference type="ARBA" id="ARBA00022670"/>
    </source>
</evidence>
<evidence type="ECO:0000256" key="9">
    <source>
        <dbReference type="ARBA" id="ARBA00023049"/>
    </source>
</evidence>
<evidence type="ECO:0000313" key="14">
    <source>
        <dbReference type="EMBL" id="CEM20196.1"/>
    </source>
</evidence>
<dbReference type="Proteomes" id="UP000041254">
    <property type="component" value="Unassembled WGS sequence"/>
</dbReference>
<keyword evidence="4" id="KW-0645">Protease</keyword>
<feature type="chain" id="PRO_5005189410" description="Peptidase M50 domain-containing protein" evidence="12">
    <location>
        <begin position="26"/>
        <end position="572"/>
    </location>
</feature>
<dbReference type="Pfam" id="PF02163">
    <property type="entry name" value="Peptidase_M50"/>
    <property type="match status" value="2"/>
</dbReference>
<dbReference type="PANTHER" id="PTHR42837:SF2">
    <property type="entry name" value="MEMBRANE METALLOPROTEASE ARASP2, CHLOROPLASTIC-RELATED"/>
    <property type="match status" value="1"/>
</dbReference>
<protein>
    <recommendedName>
        <fullName evidence="13">Peptidase M50 domain-containing protein</fullName>
    </recommendedName>
</protein>
<dbReference type="STRING" id="1169540.A0A0G4FXQ7"/>
<evidence type="ECO:0000256" key="3">
    <source>
        <dbReference type="ARBA" id="ARBA00009989"/>
    </source>
</evidence>
<evidence type="ECO:0000256" key="1">
    <source>
        <dbReference type="ARBA" id="ARBA00001947"/>
    </source>
</evidence>
<organism evidence="14 15">
    <name type="scientific">Vitrella brassicaformis (strain CCMP3155)</name>
    <dbReference type="NCBI Taxonomy" id="1169540"/>
    <lineage>
        <taxon>Eukaryota</taxon>
        <taxon>Sar</taxon>
        <taxon>Alveolata</taxon>
        <taxon>Colpodellida</taxon>
        <taxon>Vitrellaceae</taxon>
        <taxon>Vitrella</taxon>
    </lineage>
</organism>
<comment type="similarity">
    <text evidence="3">Belongs to the peptidase M50A family.</text>
</comment>
<comment type="cofactor">
    <cofactor evidence="1">
        <name>Zn(2+)</name>
        <dbReference type="ChEBI" id="CHEBI:29105"/>
    </cofactor>
</comment>
<keyword evidence="10" id="KW-0472">Membrane</keyword>
<evidence type="ECO:0000256" key="7">
    <source>
        <dbReference type="ARBA" id="ARBA00022833"/>
    </source>
</evidence>
<dbReference type="PhylomeDB" id="A0A0G4FXQ7"/>
<dbReference type="InParanoid" id="A0A0G4FXQ7"/>